<dbReference type="Proteomes" id="UP000177053">
    <property type="component" value="Unassembled WGS sequence"/>
</dbReference>
<dbReference type="AlphaFoldDB" id="A0A1F7XAE9"/>
<gene>
    <name evidence="1" type="ORF">A2Z22_04880</name>
</gene>
<organism evidence="1 2">
    <name type="scientific">Candidatus Woesebacteria bacterium RBG_16_34_12</name>
    <dbReference type="NCBI Taxonomy" id="1802480"/>
    <lineage>
        <taxon>Bacteria</taxon>
        <taxon>Candidatus Woeseibacteriota</taxon>
    </lineage>
</organism>
<dbReference type="EMBL" id="MGFS01000006">
    <property type="protein sequence ID" value="OGM11987.1"/>
    <property type="molecule type" value="Genomic_DNA"/>
</dbReference>
<comment type="caution">
    <text evidence="1">The sequence shown here is derived from an EMBL/GenBank/DDBJ whole genome shotgun (WGS) entry which is preliminary data.</text>
</comment>
<sequence>MPQTVKNKIETVFWDEEGNPKNISEQTAVVFMGISASGYGTRRCGPNPGLRGSTFGISPCIAPEDFEVKSKDQLPD</sequence>
<reference evidence="1 2" key="1">
    <citation type="journal article" date="2016" name="Nat. Commun.">
        <title>Thousands of microbial genomes shed light on interconnected biogeochemical processes in an aquifer system.</title>
        <authorList>
            <person name="Anantharaman K."/>
            <person name="Brown C.T."/>
            <person name="Hug L.A."/>
            <person name="Sharon I."/>
            <person name="Castelle C.J."/>
            <person name="Probst A.J."/>
            <person name="Thomas B.C."/>
            <person name="Singh A."/>
            <person name="Wilkins M.J."/>
            <person name="Karaoz U."/>
            <person name="Brodie E.L."/>
            <person name="Williams K.H."/>
            <person name="Hubbard S.S."/>
            <person name="Banfield J.F."/>
        </authorList>
    </citation>
    <scope>NUCLEOTIDE SEQUENCE [LARGE SCALE GENOMIC DNA]</scope>
</reference>
<accession>A0A1F7XAE9</accession>
<proteinExistence type="predicted"/>
<evidence type="ECO:0000313" key="1">
    <source>
        <dbReference type="EMBL" id="OGM11987.1"/>
    </source>
</evidence>
<evidence type="ECO:0000313" key="2">
    <source>
        <dbReference type="Proteomes" id="UP000177053"/>
    </source>
</evidence>
<name>A0A1F7XAE9_9BACT</name>
<protein>
    <submittedName>
        <fullName evidence="1">Uncharacterized protein</fullName>
    </submittedName>
</protein>